<keyword evidence="1 7" id="KW-0479">Metal-binding</keyword>
<dbReference type="Gene3D" id="3.40.225.10">
    <property type="entry name" value="Class II aldolase/adducin N-terminal domain"/>
    <property type="match status" value="1"/>
</dbReference>
<dbReference type="UniPathway" id="UPA00563">
    <property type="reaction ID" value="UER00626"/>
</dbReference>
<keyword evidence="3 7" id="KW-0054">Arabinose catabolism</keyword>
<feature type="binding site" evidence="7">
    <location>
        <position position="73"/>
    </location>
    <ligand>
        <name>Zn(2+)</name>
        <dbReference type="ChEBI" id="CHEBI:29105"/>
        <note>catalytic</note>
    </ligand>
</feature>
<reference evidence="9 10" key="1">
    <citation type="submission" date="2014-07" db="EMBL/GenBank/DDBJ databases">
        <title>Unique and conserved regions in Vibrio harveyi and related species in comparison with the shrimp pathogen Vibrio harveyi CAIM 1792.</title>
        <authorList>
            <person name="Espinoza-Valles I."/>
            <person name="Vora G."/>
            <person name="Leekitcharoenphon P."/>
            <person name="Ussery D."/>
            <person name="Hoj L."/>
            <person name="Gomez-Gil B."/>
        </authorList>
    </citation>
    <scope>NUCLEOTIDE SEQUENCE [LARGE SCALE GENOMIC DNA]</scope>
    <source>
        <strain evidence="10">CAIM 1854 / LMG 25443</strain>
    </source>
</reference>
<dbReference type="SUPFAM" id="SSF53639">
    <property type="entry name" value="AraD/HMP-PK domain-like"/>
    <property type="match status" value="1"/>
</dbReference>
<dbReference type="PANTHER" id="PTHR22789">
    <property type="entry name" value="FUCULOSE PHOSPHATE ALDOLASE"/>
    <property type="match status" value="1"/>
</dbReference>
<keyword evidence="2 7" id="KW-0862">Zinc</keyword>
<dbReference type="InterPro" id="IPR001303">
    <property type="entry name" value="Aldolase_II/adducin_N"/>
</dbReference>
<dbReference type="GO" id="GO:0042355">
    <property type="term" value="P:L-fucose catabolic process"/>
    <property type="evidence" value="ECO:0007669"/>
    <property type="project" value="UniProtKB-UniRule"/>
</dbReference>
<comment type="subunit">
    <text evidence="7">Homotetramer.</text>
</comment>
<evidence type="ECO:0000256" key="3">
    <source>
        <dbReference type="ARBA" id="ARBA00022935"/>
    </source>
</evidence>
<dbReference type="NCBIfam" id="TIGR01086">
    <property type="entry name" value="fucA"/>
    <property type="match status" value="1"/>
</dbReference>
<dbReference type="EC" id="4.1.2.17" evidence="7"/>
<dbReference type="Proteomes" id="UP000031586">
    <property type="component" value="Unassembled WGS sequence"/>
</dbReference>
<feature type="binding site" evidence="7">
    <location>
        <position position="155"/>
    </location>
    <ligand>
        <name>Zn(2+)</name>
        <dbReference type="ChEBI" id="CHEBI:29105"/>
        <note>catalytic</note>
    </ligand>
</feature>
<feature type="binding site" evidence="7">
    <location>
        <position position="94"/>
    </location>
    <ligand>
        <name>Zn(2+)</name>
        <dbReference type="ChEBI" id="CHEBI:29105"/>
        <note>catalytic</note>
    </ligand>
</feature>
<dbReference type="FunFam" id="3.40.225.10:FF:000005">
    <property type="entry name" value="L-fuculose phosphate aldolase"/>
    <property type="match status" value="1"/>
</dbReference>
<dbReference type="Pfam" id="PF00596">
    <property type="entry name" value="Aldolase_II"/>
    <property type="match status" value="1"/>
</dbReference>
<feature type="site" description="Plays a key role in the stabilization of the transition state and positioning the aldehyde component" evidence="7">
    <location>
        <position position="209"/>
    </location>
</feature>
<dbReference type="InterPro" id="IPR050197">
    <property type="entry name" value="Aldolase_class_II_sugar_metab"/>
</dbReference>
<accession>A0A0C1VV90</accession>
<evidence type="ECO:0000256" key="6">
    <source>
        <dbReference type="ARBA" id="ARBA00023277"/>
    </source>
</evidence>
<dbReference type="SMART" id="SM01007">
    <property type="entry name" value="Aldolase_II"/>
    <property type="match status" value="1"/>
</dbReference>
<dbReference type="GO" id="GO:0008738">
    <property type="term" value="F:L-fuculose-phosphate aldolase activity"/>
    <property type="evidence" value="ECO:0007669"/>
    <property type="project" value="UniProtKB-UniRule"/>
</dbReference>
<dbReference type="PANTHER" id="PTHR22789:SF0">
    <property type="entry name" value="3-OXO-TETRONATE 4-PHOSPHATE DECARBOXYLASE-RELATED"/>
    <property type="match status" value="1"/>
</dbReference>
<evidence type="ECO:0000256" key="5">
    <source>
        <dbReference type="ARBA" id="ARBA00023253"/>
    </source>
</evidence>
<dbReference type="NCBIfam" id="NF005984">
    <property type="entry name" value="PRK08087.1"/>
    <property type="match status" value="1"/>
</dbReference>
<evidence type="ECO:0000256" key="1">
    <source>
        <dbReference type="ARBA" id="ARBA00022723"/>
    </source>
</evidence>
<evidence type="ECO:0000256" key="2">
    <source>
        <dbReference type="ARBA" id="ARBA00022833"/>
    </source>
</evidence>
<dbReference type="EMBL" id="JPRD01000011">
    <property type="protein sequence ID" value="KIF53863.1"/>
    <property type="molecule type" value="Genomic_DNA"/>
</dbReference>
<feature type="site" description="Plays a key role in the stabilization of the transition state and positioning the aldehyde component" evidence="7">
    <location>
        <position position="131"/>
    </location>
</feature>
<evidence type="ECO:0000259" key="8">
    <source>
        <dbReference type="SMART" id="SM01007"/>
    </source>
</evidence>
<feature type="active site" description="Proton donor/acceptor" evidence="7">
    <location>
        <position position="73"/>
    </location>
</feature>
<gene>
    <name evidence="7" type="primary">fucA</name>
    <name evidence="9" type="ORF">H735_05605</name>
</gene>
<dbReference type="InterPro" id="IPR036409">
    <property type="entry name" value="Aldolase_II/adducin_N_sf"/>
</dbReference>
<dbReference type="GO" id="GO:0008270">
    <property type="term" value="F:zinc ion binding"/>
    <property type="evidence" value="ECO:0007669"/>
    <property type="project" value="UniProtKB-UniRule"/>
</dbReference>
<proteinExistence type="inferred from homology"/>
<comment type="similarity">
    <text evidence="7">Belongs to the aldolase class II family. AraD/FucA subfamily.</text>
</comment>
<evidence type="ECO:0000313" key="9">
    <source>
        <dbReference type="EMBL" id="KIF53863.1"/>
    </source>
</evidence>
<dbReference type="HAMAP" id="MF_00987">
    <property type="entry name" value="FucA"/>
    <property type="match status" value="1"/>
</dbReference>
<comment type="pathway">
    <text evidence="7">Carbohydrate degradation; L-fucose degradation; L-lactaldehyde and glycerone phosphate from L-fucose: step 3/3.</text>
</comment>
<dbReference type="GO" id="GO:0005829">
    <property type="term" value="C:cytosol"/>
    <property type="evidence" value="ECO:0007669"/>
    <property type="project" value="TreeGrafter"/>
</dbReference>
<dbReference type="GO" id="GO:0019568">
    <property type="term" value="P:arabinose catabolic process"/>
    <property type="evidence" value="ECO:0007669"/>
    <property type="project" value="UniProtKB-KW"/>
</dbReference>
<evidence type="ECO:0000313" key="10">
    <source>
        <dbReference type="Proteomes" id="UP000031586"/>
    </source>
</evidence>
<evidence type="ECO:0000256" key="7">
    <source>
        <dbReference type="HAMAP-Rule" id="MF_00987"/>
    </source>
</evidence>
<organism evidence="9 10">
    <name type="scientific">Vibrio owensii CAIM 1854 = LMG 25443</name>
    <dbReference type="NCBI Taxonomy" id="1229493"/>
    <lineage>
        <taxon>Bacteria</taxon>
        <taxon>Pseudomonadati</taxon>
        <taxon>Pseudomonadota</taxon>
        <taxon>Gammaproteobacteria</taxon>
        <taxon>Vibrionales</taxon>
        <taxon>Vibrionaceae</taxon>
        <taxon>Vibrio</taxon>
    </lineage>
</organism>
<dbReference type="CDD" id="cd00398">
    <property type="entry name" value="Aldolase_II"/>
    <property type="match status" value="1"/>
</dbReference>
<feature type="domain" description="Class II aldolase/adducin N-terminal" evidence="8">
    <location>
        <begin position="8"/>
        <end position="182"/>
    </location>
</feature>
<keyword evidence="5 7" id="KW-0294">Fucose metabolism</keyword>
<dbReference type="PATRIC" id="fig|1229493.5.peg.186"/>
<feature type="binding site" evidence="7">
    <location>
        <position position="92"/>
    </location>
    <ligand>
        <name>Zn(2+)</name>
        <dbReference type="ChEBI" id="CHEBI:29105"/>
        <note>catalytic</note>
    </ligand>
</feature>
<comment type="cofactor">
    <cofactor evidence="7">
        <name>Zn(2+)</name>
        <dbReference type="ChEBI" id="CHEBI:29105"/>
    </cofactor>
    <text evidence="7">Binds 1 zinc ion per subunit.</text>
</comment>
<protein>
    <recommendedName>
        <fullName evidence="7">L-fuculose phosphate aldolase</fullName>
        <ecNumber evidence="7">4.1.2.17</ecNumber>
    </recommendedName>
    <alternativeName>
        <fullName evidence="7">D-ribulose-phosphate aldolase</fullName>
    </alternativeName>
    <alternativeName>
        <fullName evidence="7">L-fuculose-1-phosphate aldolase</fullName>
    </alternativeName>
</protein>
<dbReference type="InterPro" id="IPR004782">
    <property type="entry name" value="FucA"/>
</dbReference>
<feature type="binding site" evidence="7">
    <location>
        <begin position="28"/>
        <end position="29"/>
    </location>
    <ligand>
        <name>substrate</name>
    </ligand>
</feature>
<comment type="caution">
    <text evidence="9">The sequence shown here is derived from an EMBL/GenBank/DDBJ whole genome shotgun (WGS) entry which is preliminary data.</text>
</comment>
<keyword evidence="6 7" id="KW-0119">Carbohydrate metabolism</keyword>
<sequence>MNRVELSQQIIDTCLEMTRLGLNQGTAGNVSVRFDNGMLITPTGIPYEKLTPDHIVYVAEDGTFEEGKLPSSEWLFHLTCYKKRDDVNAVVHNHAIHCAAVSILNKPIPAIHYMVAASGTTEIPCVPYATFGSAKLAQYVEDGISKSKAILLQHHGLIAGEANLEKALWLAHEVEVLADLYLKTLAITADVPVLDDASMEVVLEKFKSYGLRIEK</sequence>
<feature type="binding site" evidence="7">
    <location>
        <begin position="71"/>
        <end position="72"/>
    </location>
    <ligand>
        <name>substrate</name>
    </ligand>
</feature>
<comment type="function">
    <text evidence="7">Involved in the degradation of L-fucose and D-arabinose. Catalyzes the reversible cleavage of L-fuculose 1-phosphate (Fuc1P) to yield dihydroxyacetone phosphate (DHAP) and L-lactaldehyde.</text>
</comment>
<comment type="catalytic activity">
    <reaction evidence="7">
        <text>L-fuculose 1-phosphate = (S)-lactaldehyde + dihydroxyacetone phosphate</text>
        <dbReference type="Rhea" id="RHEA:12933"/>
        <dbReference type="ChEBI" id="CHEBI:18041"/>
        <dbReference type="ChEBI" id="CHEBI:57642"/>
        <dbReference type="ChEBI" id="CHEBI:57846"/>
        <dbReference type="EC" id="4.1.2.17"/>
    </reaction>
</comment>
<dbReference type="RefSeq" id="WP_020197745.1">
    <property type="nucleotide sequence ID" value="NZ_BAOH01000140.1"/>
</dbReference>
<feature type="site" description="Plays a key role in the stabilization of the transition state and positioning the aldehyde component" evidence="7">
    <location>
        <position position="113"/>
    </location>
</feature>
<dbReference type="AlphaFoldDB" id="A0A0C1VV90"/>
<feature type="binding site" evidence="7">
    <location>
        <begin position="43"/>
        <end position="44"/>
    </location>
    <ligand>
        <name>substrate</name>
    </ligand>
</feature>
<keyword evidence="4 7" id="KW-0456">Lyase</keyword>
<name>A0A0C1VV90_9VIBR</name>
<evidence type="ECO:0000256" key="4">
    <source>
        <dbReference type="ARBA" id="ARBA00023239"/>
    </source>
</evidence>